<organism evidence="2 3">
    <name type="scientific">Paraoerskovia sediminicola</name>
    <dbReference type="NCBI Taxonomy" id="1138587"/>
    <lineage>
        <taxon>Bacteria</taxon>
        <taxon>Bacillati</taxon>
        <taxon>Actinomycetota</taxon>
        <taxon>Actinomycetes</taxon>
        <taxon>Micrococcales</taxon>
        <taxon>Cellulomonadaceae</taxon>
        <taxon>Paraoerskovia</taxon>
    </lineage>
</organism>
<evidence type="ECO:0000313" key="2">
    <source>
        <dbReference type="EMBL" id="BDZ41340.1"/>
    </source>
</evidence>
<dbReference type="Gene3D" id="2.30.40.10">
    <property type="entry name" value="Urease, subunit C, domain 1"/>
    <property type="match status" value="1"/>
</dbReference>
<name>A0ABN6XC43_9CELL</name>
<dbReference type="Pfam" id="PF07969">
    <property type="entry name" value="Amidohydro_3"/>
    <property type="match status" value="1"/>
</dbReference>
<accession>A0ABN6XC43</accession>
<dbReference type="Gene3D" id="3.20.20.140">
    <property type="entry name" value="Metal-dependent hydrolases"/>
    <property type="match status" value="1"/>
</dbReference>
<feature type="domain" description="Amidohydrolase 3" evidence="1">
    <location>
        <begin position="2"/>
        <end position="68"/>
    </location>
</feature>
<dbReference type="Proteomes" id="UP001321475">
    <property type="component" value="Chromosome"/>
</dbReference>
<evidence type="ECO:0000313" key="3">
    <source>
        <dbReference type="Proteomes" id="UP001321475"/>
    </source>
</evidence>
<gene>
    <name evidence="2" type="ORF">GCM10025865_06390</name>
</gene>
<dbReference type="SUPFAM" id="SSF51338">
    <property type="entry name" value="Composite domain of metallo-dependent hydrolases"/>
    <property type="match status" value="1"/>
</dbReference>
<sequence>MLDVATRGSARCLGRDDIGHLRPGASADLVVWDAHKISLAGAHTDPVEAWLRTGPARAMTTVVAGEVLVDGGEPRLSGLGDALTDHRRVSRRLQRLTD</sequence>
<protein>
    <recommendedName>
        <fullName evidence="1">Amidohydrolase 3 domain-containing protein</fullName>
    </recommendedName>
</protein>
<dbReference type="InterPro" id="IPR013108">
    <property type="entry name" value="Amidohydro_3"/>
</dbReference>
<proteinExistence type="predicted"/>
<keyword evidence="3" id="KW-1185">Reference proteome</keyword>
<reference evidence="3" key="1">
    <citation type="journal article" date="2019" name="Int. J. Syst. Evol. Microbiol.">
        <title>The Global Catalogue of Microorganisms (GCM) 10K type strain sequencing project: providing services to taxonomists for standard genome sequencing and annotation.</title>
        <authorList>
            <consortium name="The Broad Institute Genomics Platform"/>
            <consortium name="The Broad Institute Genome Sequencing Center for Infectious Disease"/>
            <person name="Wu L."/>
            <person name="Ma J."/>
        </authorList>
    </citation>
    <scope>NUCLEOTIDE SEQUENCE [LARGE SCALE GENOMIC DNA]</scope>
    <source>
        <strain evidence="3">NBRC 108565</strain>
    </source>
</reference>
<dbReference type="InterPro" id="IPR011059">
    <property type="entry name" value="Metal-dep_hydrolase_composite"/>
</dbReference>
<evidence type="ECO:0000259" key="1">
    <source>
        <dbReference type="Pfam" id="PF07969"/>
    </source>
</evidence>
<dbReference type="EMBL" id="AP027729">
    <property type="protein sequence ID" value="BDZ41340.1"/>
    <property type="molecule type" value="Genomic_DNA"/>
</dbReference>